<feature type="transmembrane region" description="Helical" evidence="1">
    <location>
        <begin position="52"/>
        <end position="74"/>
    </location>
</feature>
<dbReference type="InterPro" id="IPR010559">
    <property type="entry name" value="Sig_transdc_His_kin_internal"/>
</dbReference>
<organism evidence="3 4">
    <name type="scientific">Flavobacterium johnsoniae</name>
    <name type="common">Cytophaga johnsonae</name>
    <dbReference type="NCBI Taxonomy" id="986"/>
    <lineage>
        <taxon>Bacteria</taxon>
        <taxon>Pseudomonadati</taxon>
        <taxon>Bacteroidota</taxon>
        <taxon>Flavobacteriia</taxon>
        <taxon>Flavobacteriales</taxon>
        <taxon>Flavobacteriaceae</taxon>
        <taxon>Flavobacterium</taxon>
    </lineage>
</organism>
<accession>A0A1M5RJD4</accession>
<keyword evidence="3" id="KW-0418">Kinase</keyword>
<dbReference type="Gene3D" id="3.30.565.10">
    <property type="entry name" value="Histidine kinase-like ATPase, C-terminal domain"/>
    <property type="match status" value="1"/>
</dbReference>
<dbReference type="Proteomes" id="UP000184112">
    <property type="component" value="Unassembled WGS sequence"/>
</dbReference>
<sequence>MIVYFWIMIKCSLNNNAKQSTVFQLFFWILFFLIGEAKIYAEYRQPLFSMNIPYDLCHLIFQVLSANFIYFILIKRVFYKKHYFQFVVFLVTSIYLFSVLNRVFAIYIAEPFFSNEPQDDLLSIFTDLDYLFCYYVIPIATASFVFVSVAFMFDLRNEKQYSVEILKEKAELELKALKTQLNPHFLFNTLNNIYSLSIIDSEKTSESISRLSNILDYILYKGHNKLISISDELKVIHDYIELEKLRYDSRLELIITEQIKNQNFVPPLLFLSLVENAFKHGAGSISGKIFISVFIETDAVKTVFKIENSFVPKEINNEKSMGLKIIQEQLKIIYGNLSSYLVKDEDNRFIVEIIIPANEN</sequence>
<gene>
    <name evidence="3" type="ORF">SAMN05444388_108172</name>
</gene>
<dbReference type="InterPro" id="IPR036890">
    <property type="entry name" value="HATPase_C_sf"/>
</dbReference>
<feature type="transmembrane region" description="Helical" evidence="1">
    <location>
        <begin position="129"/>
        <end position="153"/>
    </location>
</feature>
<evidence type="ECO:0000313" key="4">
    <source>
        <dbReference type="Proteomes" id="UP000184112"/>
    </source>
</evidence>
<keyword evidence="1" id="KW-1133">Transmembrane helix</keyword>
<dbReference type="InterPro" id="IPR050640">
    <property type="entry name" value="Bact_2-comp_sensor_kinase"/>
</dbReference>
<dbReference type="GO" id="GO:0016020">
    <property type="term" value="C:membrane"/>
    <property type="evidence" value="ECO:0007669"/>
    <property type="project" value="InterPro"/>
</dbReference>
<dbReference type="AlphaFoldDB" id="A0A1M5RJD4"/>
<dbReference type="GO" id="GO:0000155">
    <property type="term" value="F:phosphorelay sensor kinase activity"/>
    <property type="evidence" value="ECO:0007669"/>
    <property type="project" value="InterPro"/>
</dbReference>
<evidence type="ECO:0000313" key="3">
    <source>
        <dbReference type="EMBL" id="SHH26417.1"/>
    </source>
</evidence>
<feature type="transmembrane region" description="Helical" evidence="1">
    <location>
        <begin position="86"/>
        <end position="109"/>
    </location>
</feature>
<protein>
    <submittedName>
        <fullName evidence="3">Histidine kinase</fullName>
    </submittedName>
</protein>
<feature type="transmembrane region" description="Helical" evidence="1">
    <location>
        <begin position="21"/>
        <end position="40"/>
    </location>
</feature>
<feature type="domain" description="Signal transduction histidine kinase internal region" evidence="2">
    <location>
        <begin position="173"/>
        <end position="251"/>
    </location>
</feature>
<reference evidence="3 4" key="1">
    <citation type="submission" date="2016-11" db="EMBL/GenBank/DDBJ databases">
        <authorList>
            <person name="Jaros S."/>
            <person name="Januszkiewicz K."/>
            <person name="Wedrychowicz H."/>
        </authorList>
    </citation>
    <scope>NUCLEOTIDE SEQUENCE [LARGE SCALE GENOMIC DNA]</scope>
    <source>
        <strain evidence="3 4">DSM 6792</strain>
    </source>
</reference>
<dbReference type="Pfam" id="PF06580">
    <property type="entry name" value="His_kinase"/>
    <property type="match status" value="1"/>
</dbReference>
<keyword evidence="1" id="KW-0472">Membrane</keyword>
<dbReference type="PANTHER" id="PTHR34220:SF7">
    <property type="entry name" value="SENSOR HISTIDINE KINASE YPDA"/>
    <property type="match status" value="1"/>
</dbReference>
<keyword evidence="3" id="KW-0808">Transferase</keyword>
<name>A0A1M5RJD4_FLAJO</name>
<dbReference type="EMBL" id="FQWH01000008">
    <property type="protein sequence ID" value="SHH26417.1"/>
    <property type="molecule type" value="Genomic_DNA"/>
</dbReference>
<evidence type="ECO:0000256" key="1">
    <source>
        <dbReference type="SAM" id="Phobius"/>
    </source>
</evidence>
<keyword evidence="1" id="KW-0812">Transmembrane</keyword>
<proteinExistence type="predicted"/>
<evidence type="ECO:0000259" key="2">
    <source>
        <dbReference type="Pfam" id="PF06580"/>
    </source>
</evidence>
<dbReference type="PANTHER" id="PTHR34220">
    <property type="entry name" value="SENSOR HISTIDINE KINASE YPDA"/>
    <property type="match status" value="1"/>
</dbReference>